<dbReference type="Pfam" id="PF06580">
    <property type="entry name" value="His_kinase"/>
    <property type="match status" value="1"/>
</dbReference>
<dbReference type="SUPFAM" id="SSF55874">
    <property type="entry name" value="ATPase domain of HSP90 chaperone/DNA topoisomerase II/histidine kinase"/>
    <property type="match status" value="1"/>
</dbReference>
<sequence>MKLRKFETKIRRDLLRFSFLIIFVMVIITLITVFFFNRHLQHYRVNVTMAKYEEEVTTLFENQNEQLYVNEAMIFQRFLNNELDASHLFSAFYRYNANQKIKSDLLVYDPQFKLLLHTNPVFENDNRLVYFLQLVMTNMSANEAEDAIRVFQGRDQTYLLHLQPIKQDEALLGYSVALIEGREFQLLREGVIADFVMTDQYRNILVSSQPKIKDVVTGKLNEEELMDEGHLFKKSNYVHAISNPVDHIFIITYIQKQNYTVVFLSSLVVLFAFSGGIFVQSGILAKRISTKIGRSLYSLYDELMLVRESFPHEIKLQTDDEFEDLADYINDVLNELEEAHKRNLDLKELNMMSERRKLAAQFHPHFLANTLETIRSAIYIDPHIAEELLIRMNDILRYSITDSYVDLPLSDDLVYIENYLKINQLRYDEFNYHIHVDAEVNQLMIPKLLLLPLIENSIKYGFKTRRDLTIKLSIRKSKADTVKIRVIDNGNLLSAQAVKELNAYLAHTKEITRHHGLLNTKQRIELLYPHSTFRLKSKCGFTIVEMTIPGGKYV</sequence>
<evidence type="ECO:0000256" key="9">
    <source>
        <dbReference type="ARBA" id="ARBA00022989"/>
    </source>
</evidence>
<keyword evidence="11 12" id="KW-0472">Membrane</keyword>
<evidence type="ECO:0000256" key="7">
    <source>
        <dbReference type="ARBA" id="ARBA00022777"/>
    </source>
</evidence>
<dbReference type="RefSeq" id="WP_089802758.1">
    <property type="nucleotide sequence ID" value="NZ_BJYE01000027.1"/>
</dbReference>
<evidence type="ECO:0000256" key="8">
    <source>
        <dbReference type="ARBA" id="ARBA00022840"/>
    </source>
</evidence>
<evidence type="ECO:0000313" key="14">
    <source>
        <dbReference type="EMBL" id="GEN57448.1"/>
    </source>
</evidence>
<accession>A0A511X3C0</accession>
<dbReference type="InterPro" id="IPR050640">
    <property type="entry name" value="Bact_2-comp_sensor_kinase"/>
</dbReference>
<reference evidence="14 15" key="1">
    <citation type="submission" date="2019-07" db="EMBL/GenBank/DDBJ databases">
        <title>Whole genome shotgun sequence of Halolactibacillus alkaliphilus NBRC 103919.</title>
        <authorList>
            <person name="Hosoyama A."/>
            <person name="Uohara A."/>
            <person name="Ohji S."/>
            <person name="Ichikawa N."/>
        </authorList>
    </citation>
    <scope>NUCLEOTIDE SEQUENCE [LARGE SCALE GENOMIC DNA]</scope>
    <source>
        <strain evidence="14 15">NBRC 103919</strain>
    </source>
</reference>
<evidence type="ECO:0000256" key="12">
    <source>
        <dbReference type="SAM" id="Phobius"/>
    </source>
</evidence>
<dbReference type="STRING" id="442899.SAMN05720591_12522"/>
<comment type="subcellular location">
    <subcellularLocation>
        <location evidence="1">Cell membrane</location>
        <topology evidence="1">Multi-pass membrane protein</topology>
    </subcellularLocation>
</comment>
<keyword evidence="4" id="KW-0808">Transferase</keyword>
<evidence type="ECO:0000256" key="1">
    <source>
        <dbReference type="ARBA" id="ARBA00004651"/>
    </source>
</evidence>
<evidence type="ECO:0000256" key="2">
    <source>
        <dbReference type="ARBA" id="ARBA00022475"/>
    </source>
</evidence>
<keyword evidence="2" id="KW-1003">Cell membrane</keyword>
<dbReference type="EMBL" id="BJYE01000027">
    <property type="protein sequence ID" value="GEN57448.1"/>
    <property type="molecule type" value="Genomic_DNA"/>
</dbReference>
<evidence type="ECO:0000313" key="15">
    <source>
        <dbReference type="Proteomes" id="UP000321400"/>
    </source>
</evidence>
<evidence type="ECO:0000256" key="6">
    <source>
        <dbReference type="ARBA" id="ARBA00022741"/>
    </source>
</evidence>
<dbReference type="GO" id="GO:0005886">
    <property type="term" value="C:plasma membrane"/>
    <property type="evidence" value="ECO:0007669"/>
    <property type="project" value="UniProtKB-SubCell"/>
</dbReference>
<keyword evidence="3" id="KW-0597">Phosphoprotein</keyword>
<dbReference type="OrthoDB" id="9776552at2"/>
<proteinExistence type="predicted"/>
<dbReference type="Proteomes" id="UP000321400">
    <property type="component" value="Unassembled WGS sequence"/>
</dbReference>
<evidence type="ECO:0000256" key="3">
    <source>
        <dbReference type="ARBA" id="ARBA00022553"/>
    </source>
</evidence>
<keyword evidence="5 12" id="KW-0812">Transmembrane</keyword>
<dbReference type="PANTHER" id="PTHR34220">
    <property type="entry name" value="SENSOR HISTIDINE KINASE YPDA"/>
    <property type="match status" value="1"/>
</dbReference>
<name>A0A511X3C0_9BACI</name>
<evidence type="ECO:0000256" key="11">
    <source>
        <dbReference type="ARBA" id="ARBA00023136"/>
    </source>
</evidence>
<feature type="transmembrane region" description="Helical" evidence="12">
    <location>
        <begin position="14"/>
        <end position="36"/>
    </location>
</feature>
<dbReference type="Gene3D" id="3.30.565.10">
    <property type="entry name" value="Histidine kinase-like ATPase, C-terminal domain"/>
    <property type="match status" value="1"/>
</dbReference>
<keyword evidence="6" id="KW-0547">Nucleotide-binding</keyword>
<keyword evidence="7 14" id="KW-0418">Kinase</keyword>
<gene>
    <name evidence="14" type="ORF">HAL01_19120</name>
</gene>
<evidence type="ECO:0000256" key="4">
    <source>
        <dbReference type="ARBA" id="ARBA00022679"/>
    </source>
</evidence>
<dbReference type="InterPro" id="IPR010559">
    <property type="entry name" value="Sig_transdc_His_kin_internal"/>
</dbReference>
<organism evidence="14 15">
    <name type="scientific">Halolactibacillus alkaliphilus</name>
    <dbReference type="NCBI Taxonomy" id="442899"/>
    <lineage>
        <taxon>Bacteria</taxon>
        <taxon>Bacillati</taxon>
        <taxon>Bacillota</taxon>
        <taxon>Bacilli</taxon>
        <taxon>Bacillales</taxon>
        <taxon>Bacillaceae</taxon>
        <taxon>Halolactibacillus</taxon>
    </lineage>
</organism>
<evidence type="ECO:0000256" key="10">
    <source>
        <dbReference type="ARBA" id="ARBA00023012"/>
    </source>
</evidence>
<protein>
    <submittedName>
        <fullName evidence="14">Histidine kinase</fullName>
    </submittedName>
</protein>
<keyword evidence="15" id="KW-1185">Reference proteome</keyword>
<keyword evidence="8" id="KW-0067">ATP-binding</keyword>
<comment type="caution">
    <text evidence="14">The sequence shown here is derived from an EMBL/GenBank/DDBJ whole genome shotgun (WGS) entry which is preliminary data.</text>
</comment>
<evidence type="ECO:0000256" key="5">
    <source>
        <dbReference type="ARBA" id="ARBA00022692"/>
    </source>
</evidence>
<feature type="transmembrane region" description="Helical" evidence="12">
    <location>
        <begin position="261"/>
        <end position="285"/>
    </location>
</feature>
<dbReference type="GO" id="GO:0005524">
    <property type="term" value="F:ATP binding"/>
    <property type="evidence" value="ECO:0007669"/>
    <property type="project" value="UniProtKB-KW"/>
</dbReference>
<dbReference type="InterPro" id="IPR036890">
    <property type="entry name" value="HATPase_C_sf"/>
</dbReference>
<dbReference type="GO" id="GO:0000155">
    <property type="term" value="F:phosphorelay sensor kinase activity"/>
    <property type="evidence" value="ECO:0007669"/>
    <property type="project" value="InterPro"/>
</dbReference>
<feature type="domain" description="Signal transduction histidine kinase internal region" evidence="13">
    <location>
        <begin position="354"/>
        <end position="429"/>
    </location>
</feature>
<keyword evidence="10" id="KW-0902">Two-component regulatory system</keyword>
<dbReference type="PANTHER" id="PTHR34220:SF11">
    <property type="entry name" value="SENSOR PROTEIN KINASE HPTS"/>
    <property type="match status" value="1"/>
</dbReference>
<evidence type="ECO:0000259" key="13">
    <source>
        <dbReference type="Pfam" id="PF06580"/>
    </source>
</evidence>
<keyword evidence="9 12" id="KW-1133">Transmembrane helix</keyword>
<dbReference type="AlphaFoldDB" id="A0A511X3C0"/>